<dbReference type="OMA" id="WQFDVEI"/>
<organism evidence="10">
    <name type="scientific">Octopus bimaculoides</name>
    <name type="common">California two-spotted octopus</name>
    <dbReference type="NCBI Taxonomy" id="37653"/>
    <lineage>
        <taxon>Eukaryota</taxon>
        <taxon>Metazoa</taxon>
        <taxon>Spiralia</taxon>
        <taxon>Lophotrochozoa</taxon>
        <taxon>Mollusca</taxon>
        <taxon>Cephalopoda</taxon>
        <taxon>Coleoidea</taxon>
        <taxon>Octopodiformes</taxon>
        <taxon>Octopoda</taxon>
        <taxon>Incirrata</taxon>
        <taxon>Octopodidae</taxon>
        <taxon>Octopus</taxon>
    </lineage>
</organism>
<dbReference type="KEGG" id="obi:106881040"/>
<evidence type="ECO:0000256" key="6">
    <source>
        <dbReference type="ARBA" id="ARBA00023306"/>
    </source>
</evidence>
<dbReference type="Pfam" id="PF02301">
    <property type="entry name" value="HORMA"/>
    <property type="match status" value="1"/>
</dbReference>
<dbReference type="AlphaFoldDB" id="A0A0L8FUN4"/>
<evidence type="ECO:0000259" key="9">
    <source>
        <dbReference type="PROSITE" id="PS50815"/>
    </source>
</evidence>
<sequence>MAGTQVVDAIKLKGSTDIVAEYFYYGVNNILYQRGIYPPESFSEEKKFGLSLFVFEIEELKKYFDDIMSHVKEWLANMMLEKLVVVIRCADTNEVLERWQFDVEDDRPGTKENSNPAPKSEKTVREEIRAVMRQITATVTFLPLLETPCNFDVLVYTHKDLETPESWGETGPQFIANSSQVRMRSFTTKIHKVDTCVSYKKTD</sequence>
<evidence type="ECO:0000256" key="3">
    <source>
        <dbReference type="ARBA" id="ARBA00022618"/>
    </source>
</evidence>
<dbReference type="GO" id="GO:0005654">
    <property type="term" value="C:nucleoplasm"/>
    <property type="evidence" value="ECO:0007669"/>
    <property type="project" value="TreeGrafter"/>
</dbReference>
<evidence type="ECO:0000256" key="1">
    <source>
        <dbReference type="ARBA" id="ARBA00004123"/>
    </source>
</evidence>
<comment type="subcellular location">
    <subcellularLocation>
        <location evidence="1">Nucleus</location>
    </subcellularLocation>
</comment>
<dbReference type="InterPro" id="IPR036570">
    <property type="entry name" value="HORMA_dom_sf"/>
</dbReference>
<gene>
    <name evidence="10" type="ORF">OCBIM_22007394mg</name>
</gene>
<dbReference type="PANTHER" id="PTHR11842:SF11">
    <property type="entry name" value="MITOTIC SPINDLE ASSEMBLY CHECKPOINT PROTEIN MAD2A"/>
    <property type="match status" value="1"/>
</dbReference>
<dbReference type="FunFam" id="3.30.900.10:FF:000002">
    <property type="entry name" value="Mitotic spindle assembly checkpoint protein MAD2A"/>
    <property type="match status" value="1"/>
</dbReference>
<dbReference type="PROSITE" id="PS50815">
    <property type="entry name" value="HORMA"/>
    <property type="match status" value="1"/>
</dbReference>
<dbReference type="GO" id="GO:1990728">
    <property type="term" value="C:mitotic spindle assembly checkpoint MAD1-MAD2 complex"/>
    <property type="evidence" value="ECO:0007669"/>
    <property type="project" value="UniProtKB-ARBA"/>
</dbReference>
<evidence type="ECO:0000256" key="5">
    <source>
        <dbReference type="ARBA" id="ARBA00023242"/>
    </source>
</evidence>
<dbReference type="SUPFAM" id="SSF56019">
    <property type="entry name" value="The spindle assembly checkpoint protein mad2"/>
    <property type="match status" value="1"/>
</dbReference>
<evidence type="ECO:0000313" key="10">
    <source>
        <dbReference type="EMBL" id="KOF68389.1"/>
    </source>
</evidence>
<protein>
    <recommendedName>
        <fullName evidence="7">Mitotic spindle assembly checkpoint protein MAD2A</fullName>
    </recommendedName>
    <alternativeName>
        <fullName evidence="8">Mitotic arrest deficient 2-like protein 1</fullName>
    </alternativeName>
</protein>
<dbReference type="GO" id="GO:0007094">
    <property type="term" value="P:mitotic spindle assembly checkpoint signaling"/>
    <property type="evidence" value="ECO:0007669"/>
    <property type="project" value="TreeGrafter"/>
</dbReference>
<reference evidence="10" key="1">
    <citation type="submission" date="2015-07" db="EMBL/GenBank/DDBJ databases">
        <title>MeaNS - Measles Nucleotide Surveillance Program.</title>
        <authorList>
            <person name="Tran T."/>
            <person name="Druce J."/>
        </authorList>
    </citation>
    <scope>NUCLEOTIDE SEQUENCE</scope>
    <source>
        <strain evidence="10">UCB-OBI-ISO-001</strain>
        <tissue evidence="10">Gonad</tissue>
    </source>
</reference>
<evidence type="ECO:0000256" key="2">
    <source>
        <dbReference type="ARBA" id="ARBA00010348"/>
    </source>
</evidence>
<dbReference type="InterPro" id="IPR045091">
    <property type="entry name" value="Mad2-like"/>
</dbReference>
<dbReference type="EMBL" id="KQ426321">
    <property type="protein sequence ID" value="KOF68389.1"/>
    <property type="molecule type" value="Genomic_DNA"/>
</dbReference>
<evidence type="ECO:0000256" key="8">
    <source>
        <dbReference type="ARBA" id="ARBA00076594"/>
    </source>
</evidence>
<keyword evidence="6" id="KW-0131">Cell cycle</keyword>
<dbReference type="STRING" id="37653.A0A0L8FUN4"/>
<dbReference type="PANTHER" id="PTHR11842">
    <property type="entry name" value="MITOTIC SPINDLE ASSEMBLY CHECKPOINT PROTEIN MAD2"/>
    <property type="match status" value="1"/>
</dbReference>
<name>A0A0L8FUN4_OCTBM</name>
<dbReference type="GO" id="GO:0051301">
    <property type="term" value="P:cell division"/>
    <property type="evidence" value="ECO:0007669"/>
    <property type="project" value="UniProtKB-KW"/>
</dbReference>
<dbReference type="Gene3D" id="3.30.900.10">
    <property type="entry name" value="HORMA domain"/>
    <property type="match status" value="1"/>
</dbReference>
<keyword evidence="5" id="KW-0539">Nucleus</keyword>
<dbReference type="InterPro" id="IPR003511">
    <property type="entry name" value="HORMA_dom"/>
</dbReference>
<evidence type="ECO:0000256" key="4">
    <source>
        <dbReference type="ARBA" id="ARBA00022776"/>
    </source>
</evidence>
<comment type="similarity">
    <text evidence="2">Belongs to the MAD2 family.</text>
</comment>
<accession>A0A0L8FUN4</accession>
<dbReference type="GO" id="GO:0000776">
    <property type="term" value="C:kinetochore"/>
    <property type="evidence" value="ECO:0007669"/>
    <property type="project" value="TreeGrafter"/>
</dbReference>
<keyword evidence="4" id="KW-0498">Mitosis</keyword>
<dbReference type="OrthoDB" id="1806at2759"/>
<evidence type="ECO:0000256" key="7">
    <source>
        <dbReference type="ARBA" id="ARBA00068928"/>
    </source>
</evidence>
<keyword evidence="3" id="KW-0132">Cell division</keyword>
<proteinExistence type="inferred from homology"/>
<feature type="domain" description="HORMA" evidence="9">
    <location>
        <begin position="13"/>
        <end position="197"/>
    </location>
</feature>